<evidence type="ECO:0000313" key="3">
    <source>
        <dbReference type="Proteomes" id="UP000301737"/>
    </source>
</evidence>
<sequence length="300" mass="34387">MGEISSVGVHEPLLPGYKRIELEAPSTRRRKRGEGGLLGRFSKWNQYKQSSLFSPSPEGELISRRPSVKRTDFTNRKEYNRYQKQNRFIFHRGFFRRNTHNRSVRRGSDNRIRLKNKAELNAALQYVDLSSMTPQDVVPTNEVVTFTARQLRQRTPAVVISSIAPIDDYTRSLGRTVSIRRSIPNHPSPSQDHNTPRIASRPNSNLRRSLSTPASIKNIRRRSYSPQRQVLQNMWREYLFLVIMQRLQLRVSLLSDTSDDNSSIETPAVETKADLQGDPGPSAADDSPPKSFVNAKRKVF</sequence>
<proteinExistence type="predicted"/>
<feature type="region of interest" description="Disordered" evidence="1">
    <location>
        <begin position="256"/>
        <end position="300"/>
    </location>
</feature>
<feature type="compositionally biased region" description="Low complexity" evidence="1">
    <location>
        <begin position="277"/>
        <end position="286"/>
    </location>
</feature>
<dbReference type="AlphaFoldDB" id="A0A4C2E5R2"/>
<feature type="compositionally biased region" description="Low complexity" evidence="1">
    <location>
        <begin position="200"/>
        <end position="211"/>
    </location>
</feature>
<gene>
    <name evidence="2" type="ORF">ZYGM_000962</name>
</gene>
<dbReference type="Proteomes" id="UP000301737">
    <property type="component" value="Unassembled WGS sequence"/>
</dbReference>
<dbReference type="OrthoDB" id="4036037at2759"/>
<organism evidence="2 3">
    <name type="scientific">Zygosaccharomyces mellis</name>
    <dbReference type="NCBI Taxonomy" id="42258"/>
    <lineage>
        <taxon>Eukaryota</taxon>
        <taxon>Fungi</taxon>
        <taxon>Dikarya</taxon>
        <taxon>Ascomycota</taxon>
        <taxon>Saccharomycotina</taxon>
        <taxon>Saccharomycetes</taxon>
        <taxon>Saccharomycetales</taxon>
        <taxon>Saccharomycetaceae</taxon>
        <taxon>Zygosaccharomyces</taxon>
    </lineage>
</organism>
<dbReference type="EMBL" id="BIMX01000008">
    <property type="protein sequence ID" value="GCE99093.1"/>
    <property type="molecule type" value="Genomic_DNA"/>
</dbReference>
<feature type="region of interest" description="Disordered" evidence="1">
    <location>
        <begin position="180"/>
        <end position="215"/>
    </location>
</feature>
<comment type="caution">
    <text evidence="2">The sequence shown here is derived from an EMBL/GenBank/DDBJ whole genome shotgun (WGS) entry which is preliminary data.</text>
</comment>
<evidence type="ECO:0000313" key="2">
    <source>
        <dbReference type="EMBL" id="GCE99093.1"/>
    </source>
</evidence>
<keyword evidence="3" id="KW-1185">Reference proteome</keyword>
<name>A0A4C2E5R2_9SACH</name>
<protein>
    <submittedName>
        <fullName evidence="2">Uncharacterized protein</fullName>
    </submittedName>
</protein>
<evidence type="ECO:0000256" key="1">
    <source>
        <dbReference type="SAM" id="MobiDB-lite"/>
    </source>
</evidence>
<accession>A0A4C2E5R2</accession>
<reference evidence="2 3" key="1">
    <citation type="submission" date="2019-01" db="EMBL/GenBank/DDBJ databases">
        <title>Draft Genome Sequencing of Zygosaccharomyces mellis Ca-7.</title>
        <authorList>
            <person name="Shiwa Y."/>
            <person name="Kanesaki Y."/>
            <person name="Ishige T."/>
            <person name="Mura K."/>
            <person name="Hori T."/>
            <person name="Tamura T."/>
        </authorList>
    </citation>
    <scope>NUCLEOTIDE SEQUENCE [LARGE SCALE GENOMIC DNA]</scope>
    <source>
        <strain evidence="2 3">Ca-7</strain>
    </source>
</reference>